<feature type="chain" id="PRO_5015055645" evidence="1">
    <location>
        <begin position="21"/>
        <end position="128"/>
    </location>
</feature>
<reference evidence="2" key="1">
    <citation type="submission" date="2016-05" db="EMBL/GenBank/DDBJ databases">
        <authorList>
            <person name="Lavstsen T."/>
            <person name="Jespersen J.S."/>
        </authorList>
    </citation>
    <scope>NUCLEOTIDE SEQUENCE</scope>
    <source>
        <tissue evidence="2">Brain</tissue>
    </source>
</reference>
<keyword evidence="1" id="KW-0732">Signal</keyword>
<dbReference type="PROSITE" id="PS51257">
    <property type="entry name" value="PROKAR_LIPOPROTEIN"/>
    <property type="match status" value="1"/>
</dbReference>
<dbReference type="InterPro" id="IPR051864">
    <property type="entry name" value="NCF2_NOXA1"/>
</dbReference>
<dbReference type="InterPro" id="IPR011990">
    <property type="entry name" value="TPR-like_helical_dom_sf"/>
</dbReference>
<dbReference type="GO" id="GO:0016176">
    <property type="term" value="F:superoxide-generating NADPH oxidase activator activity"/>
    <property type="evidence" value="ECO:0007669"/>
    <property type="project" value="TreeGrafter"/>
</dbReference>
<protein>
    <submittedName>
        <fullName evidence="2">NADPH oxidase activator 1</fullName>
    </submittedName>
</protein>
<dbReference type="GO" id="GO:0042554">
    <property type="term" value="P:superoxide anion generation"/>
    <property type="evidence" value="ECO:0007669"/>
    <property type="project" value="TreeGrafter"/>
</dbReference>
<dbReference type="EMBL" id="HADY01025264">
    <property type="protein sequence ID" value="SBP63749.1"/>
    <property type="molecule type" value="Transcribed_RNA"/>
</dbReference>
<gene>
    <name evidence="2" type="primary">NOXA1</name>
</gene>
<sequence length="128" mass="14106">MRIVISVCLLAASACRMLYTELLQLWNESVQLVDARDWLGALEKLQQISEPTSRTHFNAASAHLALGQLEMALKVCSPTVSQVAVFKYIVVIHVEDCKTVIFDSLILANNKNTSHGYVAALLVACNFV</sequence>
<evidence type="ECO:0000313" key="2">
    <source>
        <dbReference type="EMBL" id="SBP63749.1"/>
    </source>
</evidence>
<accession>A0A1A8B923</accession>
<reference evidence="2" key="2">
    <citation type="submission" date="2016-06" db="EMBL/GenBank/DDBJ databases">
        <title>The genome of a short-lived fish provides insights into sex chromosome evolution and the genetic control of aging.</title>
        <authorList>
            <person name="Reichwald K."/>
            <person name="Felder M."/>
            <person name="Petzold A."/>
            <person name="Koch P."/>
            <person name="Groth M."/>
            <person name="Platzer M."/>
        </authorList>
    </citation>
    <scope>NUCLEOTIDE SEQUENCE</scope>
    <source>
        <tissue evidence="2">Brain</tissue>
    </source>
</reference>
<proteinExistence type="predicted"/>
<dbReference type="PANTHER" id="PTHR15175">
    <property type="entry name" value="NEUTROPHIL CYTOSOLIC FACTOR 2, NEUTROPHIL NADPH OXIDASE FACTOR 2"/>
    <property type="match status" value="1"/>
</dbReference>
<feature type="signal peptide" evidence="1">
    <location>
        <begin position="1"/>
        <end position="20"/>
    </location>
</feature>
<dbReference type="EMBL" id="HAEJ01001189">
    <property type="protein sequence ID" value="SBS41646.1"/>
    <property type="molecule type" value="Transcribed_RNA"/>
</dbReference>
<dbReference type="Gene3D" id="1.25.40.10">
    <property type="entry name" value="Tetratricopeptide repeat domain"/>
    <property type="match status" value="1"/>
</dbReference>
<name>A0A1A8B923_NOTFU</name>
<dbReference type="AlphaFoldDB" id="A0A1A8B923"/>
<organism evidence="2">
    <name type="scientific">Nothobranchius furzeri</name>
    <name type="common">Turquoise killifish</name>
    <dbReference type="NCBI Taxonomy" id="105023"/>
    <lineage>
        <taxon>Eukaryota</taxon>
        <taxon>Metazoa</taxon>
        <taxon>Chordata</taxon>
        <taxon>Craniata</taxon>
        <taxon>Vertebrata</taxon>
        <taxon>Euteleostomi</taxon>
        <taxon>Actinopterygii</taxon>
        <taxon>Neopterygii</taxon>
        <taxon>Teleostei</taxon>
        <taxon>Neoteleostei</taxon>
        <taxon>Acanthomorphata</taxon>
        <taxon>Ovalentaria</taxon>
        <taxon>Atherinomorphae</taxon>
        <taxon>Cyprinodontiformes</taxon>
        <taxon>Nothobranchiidae</taxon>
        <taxon>Nothobranchius</taxon>
    </lineage>
</organism>
<evidence type="ECO:0000256" key="1">
    <source>
        <dbReference type="SAM" id="SignalP"/>
    </source>
</evidence>
<dbReference type="PANTHER" id="PTHR15175:SF4">
    <property type="entry name" value="NADPH OXIDASE ACTIVATOR 1"/>
    <property type="match status" value="1"/>
</dbReference>